<sequence length="202" mass="23265">MAIKLTKNELKAQKESLKMYRRYLPTLQLKKQQLQTEIRTIELRARDVRAQRDRLNAEFEDWIAVFGDSASFAPDTVQVREVRTSVGNIAGVSIPVFSGADFERLQYDLYRTPLWVDTASDRLEKVLSLDLEARVLDEQVRLLQQELRTTTQRVNLFEKVKIPETRANIKKITVYLGDQQVASVVRGKISKKNLEKAGEEGK</sequence>
<comment type="caution">
    <text evidence="5">The sequence shown here is derived from an EMBL/GenBank/DDBJ whole genome shotgun (WGS) entry which is preliminary data.</text>
</comment>
<keyword evidence="2" id="KW-0813">Transport</keyword>
<evidence type="ECO:0000256" key="1">
    <source>
        <dbReference type="ARBA" id="ARBA00005850"/>
    </source>
</evidence>
<comment type="similarity">
    <text evidence="1">Belongs to the V-ATPase D subunit family.</text>
</comment>
<evidence type="ECO:0000256" key="2">
    <source>
        <dbReference type="ARBA" id="ARBA00022448"/>
    </source>
</evidence>
<dbReference type="Pfam" id="PF01813">
    <property type="entry name" value="ATP-synt_D"/>
    <property type="match status" value="1"/>
</dbReference>
<feature type="coiled-coil region" evidence="4">
    <location>
        <begin position="24"/>
        <end position="58"/>
    </location>
</feature>
<dbReference type="InterPro" id="IPR002699">
    <property type="entry name" value="V_ATPase_D"/>
</dbReference>
<keyword evidence="6" id="KW-1185">Reference proteome</keyword>
<protein>
    <submittedName>
        <fullName evidence="5">V-type ATP synthase subunit D</fullName>
    </submittedName>
</protein>
<dbReference type="AlphaFoldDB" id="A0AAE3JJ00"/>
<evidence type="ECO:0000313" key="6">
    <source>
        <dbReference type="Proteomes" id="UP001198163"/>
    </source>
</evidence>
<evidence type="ECO:0000313" key="5">
    <source>
        <dbReference type="EMBL" id="MCD1654791.1"/>
    </source>
</evidence>
<name>A0AAE3JJ00_9SPIR</name>
<organism evidence="5 6">
    <name type="scientific">Teretinema zuelzerae</name>
    <dbReference type="NCBI Taxonomy" id="156"/>
    <lineage>
        <taxon>Bacteria</taxon>
        <taxon>Pseudomonadati</taxon>
        <taxon>Spirochaetota</taxon>
        <taxon>Spirochaetia</taxon>
        <taxon>Spirochaetales</taxon>
        <taxon>Treponemataceae</taxon>
        <taxon>Teretinema</taxon>
    </lineage>
</organism>
<dbReference type="Proteomes" id="UP001198163">
    <property type="component" value="Unassembled WGS sequence"/>
</dbReference>
<dbReference type="RefSeq" id="WP_230755341.1">
    <property type="nucleotide sequence ID" value="NZ_JAINWA010000003.1"/>
</dbReference>
<evidence type="ECO:0000256" key="3">
    <source>
        <dbReference type="ARBA" id="ARBA00023065"/>
    </source>
</evidence>
<reference evidence="5" key="1">
    <citation type="submission" date="2021-08" db="EMBL/GenBank/DDBJ databases">
        <title>Comparative analyses of Brucepasteria parasyntrophica and Teretinema zuelzerae.</title>
        <authorList>
            <person name="Song Y."/>
            <person name="Brune A."/>
        </authorList>
    </citation>
    <scope>NUCLEOTIDE SEQUENCE</scope>
    <source>
        <strain evidence="5">DSM 1903</strain>
    </source>
</reference>
<proteinExistence type="inferred from homology"/>
<accession>A0AAE3JJ00</accession>
<dbReference type="NCBIfam" id="NF002565">
    <property type="entry name" value="PRK02195.1"/>
    <property type="match status" value="1"/>
</dbReference>
<dbReference type="NCBIfam" id="TIGR00309">
    <property type="entry name" value="V_ATPase_subD"/>
    <property type="match status" value="1"/>
</dbReference>
<keyword evidence="3" id="KW-0406">Ion transport</keyword>
<gene>
    <name evidence="5" type="ORF">K7J14_08750</name>
</gene>
<keyword evidence="4" id="KW-0175">Coiled coil</keyword>
<evidence type="ECO:0000256" key="4">
    <source>
        <dbReference type="SAM" id="Coils"/>
    </source>
</evidence>
<dbReference type="GO" id="GO:0046961">
    <property type="term" value="F:proton-transporting ATPase activity, rotational mechanism"/>
    <property type="evidence" value="ECO:0007669"/>
    <property type="project" value="InterPro"/>
</dbReference>
<dbReference type="PANTHER" id="PTHR11671">
    <property type="entry name" value="V-TYPE ATP SYNTHASE SUBUNIT D"/>
    <property type="match status" value="1"/>
</dbReference>
<dbReference type="Gene3D" id="1.10.287.3240">
    <property type="match status" value="1"/>
</dbReference>
<dbReference type="EMBL" id="JAINWA010000003">
    <property type="protein sequence ID" value="MCD1654791.1"/>
    <property type="molecule type" value="Genomic_DNA"/>
</dbReference>